<comment type="caution">
    <text evidence="3">The sequence shown here is derived from an EMBL/GenBank/DDBJ whole genome shotgun (WGS) entry which is preliminary data.</text>
</comment>
<feature type="domain" description="ChsH2 C-terminal OB-fold" evidence="1">
    <location>
        <begin position="49"/>
        <end position="107"/>
    </location>
</feature>
<dbReference type="Pfam" id="PF01796">
    <property type="entry name" value="OB_ChsH2_C"/>
    <property type="match status" value="1"/>
</dbReference>
<dbReference type="Gene3D" id="6.10.30.10">
    <property type="match status" value="1"/>
</dbReference>
<evidence type="ECO:0000259" key="2">
    <source>
        <dbReference type="Pfam" id="PF12172"/>
    </source>
</evidence>
<proteinExistence type="predicted"/>
<dbReference type="InterPro" id="IPR002878">
    <property type="entry name" value="ChsH2_C"/>
</dbReference>
<dbReference type="InterPro" id="IPR052513">
    <property type="entry name" value="Thioester_dehydratase-like"/>
</dbReference>
<reference evidence="3" key="1">
    <citation type="journal article" date="2015" name="Nature">
        <title>Complex archaea that bridge the gap between prokaryotes and eukaryotes.</title>
        <authorList>
            <person name="Spang A."/>
            <person name="Saw J.H."/>
            <person name="Jorgensen S.L."/>
            <person name="Zaremba-Niedzwiedzka K."/>
            <person name="Martijn J."/>
            <person name="Lind A.E."/>
            <person name="van Eijk R."/>
            <person name="Schleper C."/>
            <person name="Guy L."/>
            <person name="Ettema T.J."/>
        </authorList>
    </citation>
    <scope>NUCLEOTIDE SEQUENCE</scope>
</reference>
<dbReference type="InterPro" id="IPR022002">
    <property type="entry name" value="ChsH2_Znr"/>
</dbReference>
<organism evidence="3">
    <name type="scientific">marine sediment metagenome</name>
    <dbReference type="NCBI Taxonomy" id="412755"/>
    <lineage>
        <taxon>unclassified sequences</taxon>
        <taxon>metagenomes</taxon>
        <taxon>ecological metagenomes</taxon>
    </lineage>
</organism>
<sequence length="125" mass="13572">MPESQGPDKTFRDGLAKGQINLQQCNGCQKFIFFPRVLCPHCKGRSLTWHPASCGGIVHTTTTVRRKPERGGDYNVCMVELAEGVRMMSRVDEISPAEVTIGLPVTAFVGEIDGVPAVLCKPVEG</sequence>
<dbReference type="PANTHER" id="PTHR34075">
    <property type="entry name" value="BLR3430 PROTEIN"/>
    <property type="match status" value="1"/>
</dbReference>
<protein>
    <recommendedName>
        <fullName evidence="4">DUF35 domain-containing protein</fullName>
    </recommendedName>
</protein>
<gene>
    <name evidence="3" type="ORF">LCGC14_0254810</name>
</gene>
<dbReference type="AlphaFoldDB" id="A0A0F9U875"/>
<dbReference type="PANTHER" id="PTHR34075:SF5">
    <property type="entry name" value="BLR3430 PROTEIN"/>
    <property type="match status" value="1"/>
</dbReference>
<name>A0A0F9U875_9ZZZZ</name>
<feature type="domain" description="ChsH2 rubredoxin-like zinc ribbon" evidence="2">
    <location>
        <begin position="12"/>
        <end position="47"/>
    </location>
</feature>
<dbReference type="InterPro" id="IPR012340">
    <property type="entry name" value="NA-bd_OB-fold"/>
</dbReference>
<evidence type="ECO:0008006" key="4">
    <source>
        <dbReference type="Google" id="ProtNLM"/>
    </source>
</evidence>
<dbReference type="Pfam" id="PF12172">
    <property type="entry name" value="zf-ChsH2"/>
    <property type="match status" value="1"/>
</dbReference>
<dbReference type="EMBL" id="LAZR01000134">
    <property type="protein sequence ID" value="KKN87789.1"/>
    <property type="molecule type" value="Genomic_DNA"/>
</dbReference>
<dbReference type="SUPFAM" id="SSF50249">
    <property type="entry name" value="Nucleic acid-binding proteins"/>
    <property type="match status" value="1"/>
</dbReference>
<evidence type="ECO:0000259" key="1">
    <source>
        <dbReference type="Pfam" id="PF01796"/>
    </source>
</evidence>
<accession>A0A0F9U875</accession>
<evidence type="ECO:0000313" key="3">
    <source>
        <dbReference type="EMBL" id="KKN87789.1"/>
    </source>
</evidence>